<dbReference type="EMBL" id="CM029051">
    <property type="protein sequence ID" value="KAG2561157.1"/>
    <property type="molecule type" value="Genomic_DNA"/>
</dbReference>
<protein>
    <submittedName>
        <fullName evidence="2">Uncharacterized protein</fullName>
    </submittedName>
</protein>
<accession>A0A8T0PQC0</accession>
<feature type="compositionally biased region" description="Low complexity" evidence="1">
    <location>
        <begin position="73"/>
        <end position="83"/>
    </location>
</feature>
<evidence type="ECO:0000256" key="1">
    <source>
        <dbReference type="SAM" id="MobiDB-lite"/>
    </source>
</evidence>
<feature type="non-terminal residue" evidence="2">
    <location>
        <position position="1"/>
    </location>
</feature>
<dbReference type="AlphaFoldDB" id="A0A8T0PQC0"/>
<evidence type="ECO:0000313" key="2">
    <source>
        <dbReference type="EMBL" id="KAG2561156.1"/>
    </source>
</evidence>
<feature type="compositionally biased region" description="Pro residues" evidence="1">
    <location>
        <begin position="26"/>
        <end position="40"/>
    </location>
</feature>
<organism evidence="2 3">
    <name type="scientific">Panicum virgatum</name>
    <name type="common">Blackwell switchgrass</name>
    <dbReference type="NCBI Taxonomy" id="38727"/>
    <lineage>
        <taxon>Eukaryota</taxon>
        <taxon>Viridiplantae</taxon>
        <taxon>Streptophyta</taxon>
        <taxon>Embryophyta</taxon>
        <taxon>Tracheophyta</taxon>
        <taxon>Spermatophyta</taxon>
        <taxon>Magnoliopsida</taxon>
        <taxon>Liliopsida</taxon>
        <taxon>Poales</taxon>
        <taxon>Poaceae</taxon>
        <taxon>PACMAD clade</taxon>
        <taxon>Panicoideae</taxon>
        <taxon>Panicodae</taxon>
        <taxon>Paniceae</taxon>
        <taxon>Panicinae</taxon>
        <taxon>Panicum</taxon>
        <taxon>Panicum sect. Hiantes</taxon>
    </lineage>
</organism>
<comment type="caution">
    <text evidence="2">The sequence shown here is derived from an EMBL/GenBank/DDBJ whole genome shotgun (WGS) entry which is preliminary data.</text>
</comment>
<keyword evidence="3" id="KW-1185">Reference proteome</keyword>
<feature type="compositionally biased region" description="Low complexity" evidence="1">
    <location>
        <begin position="90"/>
        <end position="100"/>
    </location>
</feature>
<gene>
    <name evidence="2" type="ORF">PVAP13_8KG111608</name>
</gene>
<reference evidence="2" key="1">
    <citation type="submission" date="2020-05" db="EMBL/GenBank/DDBJ databases">
        <title>WGS assembly of Panicum virgatum.</title>
        <authorList>
            <person name="Lovell J.T."/>
            <person name="Jenkins J."/>
            <person name="Shu S."/>
            <person name="Juenger T.E."/>
            <person name="Schmutz J."/>
        </authorList>
    </citation>
    <scope>NUCLEOTIDE SEQUENCE</scope>
    <source>
        <strain evidence="2">AP13</strain>
    </source>
</reference>
<dbReference type="EMBL" id="CM029051">
    <property type="protein sequence ID" value="KAG2561155.1"/>
    <property type="molecule type" value="Genomic_DNA"/>
</dbReference>
<dbReference type="EMBL" id="CM029051">
    <property type="protein sequence ID" value="KAG2561156.1"/>
    <property type="molecule type" value="Genomic_DNA"/>
</dbReference>
<sequence length="132" mass="14270">TPAPICRQTFLPSRRSLPLGLGLPQFAPPPLPPSRFPPRAPSLSVPRRLRSNPAPTADVPPPPQFSRHRPSSTRRASAASRTTPLKRLVAAGPAALAAEGASRRRWPKEPHPACGGRRPRSADCRTCEVLAW</sequence>
<proteinExistence type="predicted"/>
<evidence type="ECO:0000313" key="3">
    <source>
        <dbReference type="Proteomes" id="UP000823388"/>
    </source>
</evidence>
<dbReference type="Proteomes" id="UP000823388">
    <property type="component" value="Chromosome 8K"/>
</dbReference>
<feature type="region of interest" description="Disordered" evidence="1">
    <location>
        <begin position="1"/>
        <end position="121"/>
    </location>
</feature>
<name>A0A8T0PQC0_PANVG</name>